<reference evidence="3" key="1">
    <citation type="submission" date="2010-06" db="EMBL/GenBank/DDBJ databases">
        <authorList>
            <person name="Jiang H."/>
            <person name="Abraham K."/>
            <person name="Ali S."/>
            <person name="Alsbrooks S.L."/>
            <person name="Anim B.N."/>
            <person name="Anosike U.S."/>
            <person name="Attaway T."/>
            <person name="Bandaranaike D.P."/>
            <person name="Battles P.K."/>
            <person name="Bell S.N."/>
            <person name="Bell A.V."/>
            <person name="Beltran B."/>
            <person name="Bickham C."/>
            <person name="Bustamante Y."/>
            <person name="Caleb T."/>
            <person name="Canada A."/>
            <person name="Cardenas V."/>
            <person name="Carter K."/>
            <person name="Chacko J."/>
            <person name="Chandrabose M.N."/>
            <person name="Chavez D."/>
            <person name="Chavez A."/>
            <person name="Chen L."/>
            <person name="Chu H.-S."/>
            <person name="Claassen K.J."/>
            <person name="Cockrell R."/>
            <person name="Collins M."/>
            <person name="Cooper J.A."/>
            <person name="Cree A."/>
            <person name="Curry S.M."/>
            <person name="Da Y."/>
            <person name="Dao M.D."/>
            <person name="Das B."/>
            <person name="Davila M.-L."/>
            <person name="Davy-Carroll L."/>
            <person name="Denson S."/>
            <person name="Dinh H."/>
            <person name="Ebong V.E."/>
            <person name="Edwards J.R."/>
            <person name="Egan A."/>
            <person name="El-Daye J."/>
            <person name="Escobedo L."/>
            <person name="Fernandez S."/>
            <person name="Fernando P.R."/>
            <person name="Flagg N."/>
            <person name="Forbes L.D."/>
            <person name="Fowler R.G."/>
            <person name="Fu Q."/>
            <person name="Gabisi R.A."/>
            <person name="Ganer J."/>
            <person name="Garbino Pronczuk A."/>
            <person name="Garcia R.M."/>
            <person name="Garner T."/>
            <person name="Garrett T.E."/>
            <person name="Gonzalez D.A."/>
            <person name="Hamid H."/>
            <person name="Hawkins E.S."/>
            <person name="Hirani K."/>
            <person name="Hogues M.E."/>
            <person name="Hollins B."/>
            <person name="Hsiao C.-H."/>
            <person name="Jabil R."/>
            <person name="James M.L."/>
            <person name="Jhangiani S.N."/>
            <person name="Johnson B."/>
            <person name="Johnson Q."/>
            <person name="Joshi V."/>
            <person name="Kalu J.B."/>
            <person name="Kam C."/>
            <person name="Kashfia A."/>
            <person name="Keebler J."/>
            <person name="Kisamo H."/>
            <person name="Kovar C.L."/>
            <person name="Lago L.A."/>
            <person name="Lai C.-Y."/>
            <person name="Laidlaw J."/>
            <person name="Lara F."/>
            <person name="Le T.-K."/>
            <person name="Lee S.L."/>
            <person name="Legall F.H."/>
            <person name="Lemon S.J."/>
            <person name="Lewis L.R."/>
            <person name="Li B."/>
            <person name="Liu Y."/>
            <person name="Liu Y.-S."/>
            <person name="Lopez J."/>
            <person name="Lozado R.J."/>
            <person name="Lu J."/>
            <person name="Madu R.C."/>
            <person name="Maheshwari M."/>
            <person name="Maheshwari R."/>
            <person name="Malloy K."/>
            <person name="Martinez E."/>
            <person name="Mathew T."/>
            <person name="Mercado I.C."/>
            <person name="Mercado C."/>
            <person name="Meyer B."/>
            <person name="Montgomery K."/>
            <person name="Morgan M.B."/>
            <person name="Munidasa M."/>
            <person name="Nazareth L.V."/>
            <person name="Nelson J."/>
            <person name="Ng B.M."/>
            <person name="Nguyen N.B."/>
            <person name="Nguyen P.Q."/>
            <person name="Nguyen T."/>
            <person name="Obregon M."/>
            <person name="Okwuonu G.O."/>
            <person name="Onwere C.G."/>
            <person name="Orozco G."/>
            <person name="Parra A."/>
            <person name="Patel S."/>
            <person name="Patil S."/>
            <person name="Perez A."/>
            <person name="Perez Y."/>
            <person name="Pham C."/>
            <person name="Primus E.L."/>
            <person name="Pu L.-L."/>
            <person name="Puazo M."/>
            <person name="Qin X."/>
            <person name="Quiroz J.B."/>
            <person name="Reese J."/>
            <person name="Richards S."/>
            <person name="Rives C.M."/>
            <person name="Robberts R."/>
            <person name="Ruiz S.J."/>
            <person name="Ruiz M.J."/>
            <person name="Santibanez J."/>
            <person name="Schneider B.W."/>
            <person name="Sisson I."/>
            <person name="Smith M."/>
            <person name="Sodergren E."/>
            <person name="Song X.-Z."/>
            <person name="Song B.B."/>
            <person name="Summersgill H."/>
            <person name="Thelus R."/>
            <person name="Thornton R.D."/>
            <person name="Trejos Z.Y."/>
            <person name="Usmani K."/>
            <person name="Vattathil S."/>
            <person name="Villasana D."/>
            <person name="Walker D.L."/>
            <person name="Wang S."/>
            <person name="Wang K."/>
            <person name="White C.S."/>
            <person name="Williams A.C."/>
            <person name="Williamson J."/>
            <person name="Wilson K."/>
            <person name="Woghiren I.O."/>
            <person name="Woodworth J.R."/>
            <person name="Worley K.C."/>
            <person name="Wright R.A."/>
            <person name="Wu W."/>
            <person name="Young L."/>
            <person name="Zhang L."/>
            <person name="Zhang J."/>
            <person name="Zhu Y."/>
            <person name="Muzny D.M."/>
            <person name="Weinstock G."/>
            <person name="Gibbs R.A."/>
        </authorList>
    </citation>
    <scope>NUCLEOTIDE SEQUENCE [LARGE SCALE GENOMIC DNA]</scope>
    <source>
        <strain evidence="3">LSR1</strain>
    </source>
</reference>
<name>A0A8R2BA24_ACYPI</name>
<proteinExistence type="predicted"/>
<evidence type="ECO:0000313" key="3">
    <source>
        <dbReference type="Proteomes" id="UP000007819"/>
    </source>
</evidence>
<evidence type="ECO:0000313" key="2">
    <source>
        <dbReference type="EnsemblMetazoa" id="XP_008189066.1"/>
    </source>
</evidence>
<dbReference type="AlphaFoldDB" id="A0A8R2BA24"/>
<accession>A0A8R2BA24</accession>
<dbReference type="InterPro" id="IPR025398">
    <property type="entry name" value="DUF4371"/>
</dbReference>
<dbReference type="Proteomes" id="UP000007819">
    <property type="component" value="Unassembled WGS sequence"/>
</dbReference>
<evidence type="ECO:0000259" key="1">
    <source>
        <dbReference type="SMART" id="SM00597"/>
    </source>
</evidence>
<sequence length="588" mass="67523">MIEEDDSYNVDNDLATVCNLVGTQHQSKNSVATEKSLDSPIIEKSELLIDKKLPINLDIVIPMQNSEKNEDEGITWLTCAGQLKLLVNEVKECDLVLDKIKTEQFPNPVLFLINSIQKVRTIQSIADTFLKNASDILTQTISNNSTDILYDQTEYNSLIDHDPGKREKIVTASQRHYLISLGPHQPKLTSYPRNKSINTNKQRQFSSRWYIEFPLLEYSIEKDSAYCFVCFLFPNGPDREFSDNAWVTEGVRVWHKMKSRGKNKPGKLSEHFSCSAYKAALRDYCNFMKTSCHIDVLFDQANREKSIQIQHEREYNKQVIKILMDTTRTLARQGLAFRGDGDDKNGNFIQIVELLSRHCDVIKTWLDNKSMRPYHVTYLGSRSQNEFIELLSSETRNRVIEEVKNAEIYSVLADTTPDITHQDRLAICVRYVNNNGNVKERLLEINECTNKTGFGIANNIYDTLVRNELNPDFIAFQSYDFASSMSGQFHGAQKELSKLANHHIPYIPCQAHRINTFLEHGCNASVIILNLIGNLESLYVFFNASTKRYGILSKKLSEMKVVCSCVIYQKRDGRLVQNRLKQFGHRLK</sequence>
<dbReference type="RefSeq" id="XP_008189066.1">
    <property type="nucleotide sequence ID" value="XM_008190844.1"/>
</dbReference>
<dbReference type="InterPro" id="IPR012337">
    <property type="entry name" value="RNaseH-like_sf"/>
</dbReference>
<dbReference type="GeneID" id="103311262"/>
<dbReference type="Pfam" id="PF14291">
    <property type="entry name" value="DUF4371"/>
    <property type="match status" value="1"/>
</dbReference>
<dbReference type="PANTHER" id="PTHR45749:SF21">
    <property type="entry name" value="DUF4371 DOMAIN-CONTAINING PROTEIN"/>
    <property type="match status" value="1"/>
</dbReference>
<dbReference type="KEGG" id="api:103311262"/>
<dbReference type="EnsemblMetazoa" id="XM_008190844.1">
    <property type="protein sequence ID" value="XP_008189066.1"/>
    <property type="gene ID" value="LOC103311262"/>
</dbReference>
<dbReference type="InterPro" id="IPR006580">
    <property type="entry name" value="Znf_TTF"/>
</dbReference>
<dbReference type="PANTHER" id="PTHR45749">
    <property type="match status" value="1"/>
</dbReference>
<feature type="domain" description="TTF-type" evidence="1">
    <location>
        <begin position="201"/>
        <end position="313"/>
    </location>
</feature>
<dbReference type="OrthoDB" id="10066664at2759"/>
<dbReference type="SUPFAM" id="SSF53098">
    <property type="entry name" value="Ribonuclease H-like"/>
    <property type="match status" value="1"/>
</dbReference>
<organism evidence="2 3">
    <name type="scientific">Acyrthosiphon pisum</name>
    <name type="common">Pea aphid</name>
    <dbReference type="NCBI Taxonomy" id="7029"/>
    <lineage>
        <taxon>Eukaryota</taxon>
        <taxon>Metazoa</taxon>
        <taxon>Ecdysozoa</taxon>
        <taxon>Arthropoda</taxon>
        <taxon>Hexapoda</taxon>
        <taxon>Insecta</taxon>
        <taxon>Pterygota</taxon>
        <taxon>Neoptera</taxon>
        <taxon>Paraneoptera</taxon>
        <taxon>Hemiptera</taxon>
        <taxon>Sternorrhyncha</taxon>
        <taxon>Aphidomorpha</taxon>
        <taxon>Aphidoidea</taxon>
        <taxon>Aphididae</taxon>
        <taxon>Macrosiphini</taxon>
        <taxon>Acyrthosiphon</taxon>
    </lineage>
</organism>
<dbReference type="SMART" id="SM00597">
    <property type="entry name" value="ZnF_TTF"/>
    <property type="match status" value="1"/>
</dbReference>
<reference evidence="2" key="2">
    <citation type="submission" date="2022-06" db="UniProtKB">
        <authorList>
            <consortium name="EnsemblMetazoa"/>
        </authorList>
    </citation>
    <scope>IDENTIFICATION</scope>
</reference>
<keyword evidence="3" id="KW-1185">Reference proteome</keyword>
<protein>
    <recommendedName>
        <fullName evidence="1">TTF-type domain-containing protein</fullName>
    </recommendedName>
</protein>